<feature type="region of interest" description="Disordered" evidence="1">
    <location>
        <begin position="41"/>
        <end position="66"/>
    </location>
</feature>
<protein>
    <submittedName>
        <fullName evidence="2">Uncharacterized protein</fullName>
    </submittedName>
</protein>
<dbReference type="EMBL" id="BAABME010000435">
    <property type="protein sequence ID" value="GAA0142751.1"/>
    <property type="molecule type" value="Genomic_DNA"/>
</dbReference>
<evidence type="ECO:0000313" key="3">
    <source>
        <dbReference type="Proteomes" id="UP001454036"/>
    </source>
</evidence>
<name>A0AAV3NVC5_LITER</name>
<dbReference type="AlphaFoldDB" id="A0AAV3NVC5"/>
<organism evidence="2 3">
    <name type="scientific">Lithospermum erythrorhizon</name>
    <name type="common">Purple gromwell</name>
    <name type="synonym">Lithospermum officinale var. erythrorhizon</name>
    <dbReference type="NCBI Taxonomy" id="34254"/>
    <lineage>
        <taxon>Eukaryota</taxon>
        <taxon>Viridiplantae</taxon>
        <taxon>Streptophyta</taxon>
        <taxon>Embryophyta</taxon>
        <taxon>Tracheophyta</taxon>
        <taxon>Spermatophyta</taxon>
        <taxon>Magnoliopsida</taxon>
        <taxon>eudicotyledons</taxon>
        <taxon>Gunneridae</taxon>
        <taxon>Pentapetalae</taxon>
        <taxon>asterids</taxon>
        <taxon>lamiids</taxon>
        <taxon>Boraginales</taxon>
        <taxon>Boraginaceae</taxon>
        <taxon>Boraginoideae</taxon>
        <taxon>Lithospermeae</taxon>
        <taxon>Lithospermum</taxon>
    </lineage>
</organism>
<gene>
    <name evidence="2" type="ORF">LIER_03579</name>
</gene>
<reference evidence="2 3" key="1">
    <citation type="submission" date="2024-01" db="EMBL/GenBank/DDBJ databases">
        <title>The complete chloroplast genome sequence of Lithospermum erythrorhizon: insights into the phylogenetic relationship among Boraginaceae species and the maternal lineages of purple gromwells.</title>
        <authorList>
            <person name="Okada T."/>
            <person name="Watanabe K."/>
        </authorList>
    </citation>
    <scope>NUCLEOTIDE SEQUENCE [LARGE SCALE GENOMIC DNA]</scope>
</reference>
<dbReference type="Proteomes" id="UP001454036">
    <property type="component" value="Unassembled WGS sequence"/>
</dbReference>
<comment type="caution">
    <text evidence="2">The sequence shown here is derived from an EMBL/GenBank/DDBJ whole genome shotgun (WGS) entry which is preliminary data.</text>
</comment>
<evidence type="ECO:0000313" key="2">
    <source>
        <dbReference type="EMBL" id="GAA0142751.1"/>
    </source>
</evidence>
<accession>A0AAV3NVC5</accession>
<keyword evidence="3" id="KW-1185">Reference proteome</keyword>
<sequence length="132" mass="14445">MEEQGISSVFEDRLNPSLYDEWVYVRECPYGRSMGIEARLESPVTHHSDSTSSTSSSTNAFGASSPFPQPSVLDKSTLITVSLTRVDVTLFHTSIKGTHPAIVCAFTFTLSQIPITSKLLPKPTSSLLLPRN</sequence>
<evidence type="ECO:0000256" key="1">
    <source>
        <dbReference type="SAM" id="MobiDB-lite"/>
    </source>
</evidence>
<proteinExistence type="predicted"/>